<evidence type="ECO:0000256" key="7">
    <source>
        <dbReference type="ARBA" id="ARBA00022833"/>
    </source>
</evidence>
<comment type="pathway">
    <text evidence="2 10">Protein modification; protein ubiquitination.</text>
</comment>
<evidence type="ECO:0000256" key="9">
    <source>
        <dbReference type="PROSITE-ProRule" id="PRU00508"/>
    </source>
</evidence>
<evidence type="ECO:0000313" key="13">
    <source>
        <dbReference type="EMBL" id="EAT38992.1"/>
    </source>
</evidence>
<keyword evidence="4 10" id="KW-0479">Metal-binding</keyword>
<organism evidence="13 14">
    <name type="scientific">Aedes aegypti</name>
    <name type="common">Yellowfever mosquito</name>
    <name type="synonym">Culex aegypti</name>
    <dbReference type="NCBI Taxonomy" id="7159"/>
    <lineage>
        <taxon>Eukaryota</taxon>
        <taxon>Metazoa</taxon>
        <taxon>Ecdysozoa</taxon>
        <taxon>Arthropoda</taxon>
        <taxon>Hexapoda</taxon>
        <taxon>Insecta</taxon>
        <taxon>Pterygota</taxon>
        <taxon>Neoptera</taxon>
        <taxon>Endopterygota</taxon>
        <taxon>Diptera</taxon>
        <taxon>Nematocera</taxon>
        <taxon>Culicoidea</taxon>
        <taxon>Culicidae</taxon>
        <taxon>Culicinae</taxon>
        <taxon>Aedini</taxon>
        <taxon>Aedes</taxon>
        <taxon>Stegomyia</taxon>
    </lineage>
</organism>
<dbReference type="PhylomeDB" id="Q16WN2"/>
<dbReference type="InterPro" id="IPR003126">
    <property type="entry name" value="Znf_UBR"/>
</dbReference>
<dbReference type="InterPro" id="IPR039164">
    <property type="entry name" value="UBR1-like"/>
</dbReference>
<reference evidence="13" key="1">
    <citation type="submission" date="2005-10" db="EMBL/GenBank/DDBJ databases">
        <authorList>
            <person name="Loftus B.J."/>
            <person name="Nene V.M."/>
            <person name="Hannick L.I."/>
            <person name="Bidwell S."/>
            <person name="Haas B."/>
            <person name="Amedeo P."/>
            <person name="Orvis J."/>
            <person name="Wortman J.R."/>
            <person name="White O.R."/>
            <person name="Salzberg S."/>
            <person name="Shumway M."/>
            <person name="Koo H."/>
            <person name="Zhao Y."/>
            <person name="Holmes M."/>
            <person name="Miller J."/>
            <person name="Schatz M."/>
            <person name="Pop M."/>
            <person name="Pai G."/>
            <person name="Utterback T."/>
            <person name="Rogers Y.-H."/>
            <person name="Kravitz S."/>
            <person name="Fraser C.M."/>
        </authorList>
    </citation>
    <scope>NUCLEOTIDE SEQUENCE</scope>
    <source>
        <strain evidence="13">Liverpool</strain>
    </source>
</reference>
<dbReference type="PANTHER" id="PTHR21497">
    <property type="entry name" value="UBIQUITIN LIGASE E3 ALPHA-RELATED"/>
    <property type="match status" value="1"/>
</dbReference>
<dbReference type="SMART" id="SM00396">
    <property type="entry name" value="ZnF_UBR1"/>
    <property type="match status" value="1"/>
</dbReference>
<dbReference type="Gene3D" id="2.10.110.30">
    <property type="match status" value="1"/>
</dbReference>
<evidence type="ECO:0000256" key="4">
    <source>
        <dbReference type="ARBA" id="ARBA00022723"/>
    </source>
</evidence>
<comment type="similarity">
    <text evidence="8 10">Belongs to the E3 ubiquitin-protein ligase UBR1-like family.</text>
</comment>
<dbReference type="InterPro" id="IPR055194">
    <property type="entry name" value="UBR1-like_WH"/>
</dbReference>
<feature type="region of interest" description="Disordered" evidence="11">
    <location>
        <begin position="212"/>
        <end position="261"/>
    </location>
</feature>
<evidence type="ECO:0000256" key="2">
    <source>
        <dbReference type="ARBA" id="ARBA00004906"/>
    </source>
</evidence>
<dbReference type="InterPro" id="IPR036390">
    <property type="entry name" value="WH_DNA-bd_sf"/>
</dbReference>
<dbReference type="GO" id="GO:0000151">
    <property type="term" value="C:ubiquitin ligase complex"/>
    <property type="evidence" value="ECO:0007669"/>
    <property type="project" value="TreeGrafter"/>
</dbReference>
<comment type="function">
    <text evidence="10">Ubiquitin ligase protein which is a component of the N-end rule pathway. Recognizes and binds to proteins bearing specific N-terminal residues that are destabilizing according to the N-end rule, leading to their ubiquitination and subsequent degradation.</text>
</comment>
<comment type="catalytic activity">
    <reaction evidence="1 10">
        <text>S-ubiquitinyl-[E2 ubiquitin-conjugating enzyme]-L-cysteine + [acceptor protein]-L-lysine = [E2 ubiquitin-conjugating enzyme]-L-cysteine + N(6)-ubiquitinyl-[acceptor protein]-L-lysine.</text>
        <dbReference type="EC" id="2.3.2.27"/>
    </reaction>
</comment>
<evidence type="ECO:0000256" key="6">
    <source>
        <dbReference type="ARBA" id="ARBA00022786"/>
    </source>
</evidence>
<evidence type="ECO:0000256" key="11">
    <source>
        <dbReference type="SAM" id="MobiDB-lite"/>
    </source>
</evidence>
<proteinExistence type="inferred from homology"/>
<dbReference type="eggNOG" id="KOG1140">
    <property type="taxonomic scope" value="Eukaryota"/>
</dbReference>
<gene>
    <name evidence="13" type="ORF">AaeL_AAEL009172</name>
</gene>
<dbReference type="PANTHER" id="PTHR21497:SF24">
    <property type="entry name" value="E3 UBIQUITIN-PROTEIN LIGASE UBR1"/>
    <property type="match status" value="1"/>
</dbReference>
<dbReference type="InterPro" id="IPR003769">
    <property type="entry name" value="ClpS_core"/>
</dbReference>
<evidence type="ECO:0000256" key="5">
    <source>
        <dbReference type="ARBA" id="ARBA00022771"/>
    </source>
</evidence>
<evidence type="ECO:0000256" key="3">
    <source>
        <dbReference type="ARBA" id="ARBA00022679"/>
    </source>
</evidence>
<dbReference type="PaxDb" id="7159-AAEL009172-PA"/>
<keyword evidence="5 10" id="KW-0863">Zinc-finger</keyword>
<dbReference type="SUPFAM" id="SSF46785">
    <property type="entry name" value="Winged helix' DNA-binding domain"/>
    <property type="match status" value="1"/>
</dbReference>
<dbReference type="Proteomes" id="UP000682892">
    <property type="component" value="Unassembled WGS sequence"/>
</dbReference>
<dbReference type="Pfam" id="PF02207">
    <property type="entry name" value="zf-UBR"/>
    <property type="match status" value="1"/>
</dbReference>
<keyword evidence="7 10" id="KW-0862">Zinc</keyword>
<feature type="region of interest" description="Disordered" evidence="11">
    <location>
        <begin position="103"/>
        <end position="150"/>
    </location>
</feature>
<protein>
    <recommendedName>
        <fullName evidence="10">E3 ubiquitin-protein ligase</fullName>
        <ecNumber evidence="10">2.3.2.27</ecNumber>
    </recommendedName>
</protein>
<dbReference type="STRING" id="7159.Q16WN2"/>
<dbReference type="HOGENOM" id="CLU_228179_0_0_1"/>
<evidence type="ECO:0000256" key="1">
    <source>
        <dbReference type="ARBA" id="ARBA00000900"/>
    </source>
</evidence>
<dbReference type="Gene3D" id="1.10.10.2670">
    <property type="entry name" value="E3 ubiquitin-protein ligase"/>
    <property type="match status" value="1"/>
</dbReference>
<dbReference type="Pfam" id="PF18995">
    <property type="entry name" value="PRT6_C"/>
    <property type="match status" value="1"/>
</dbReference>
<dbReference type="GO" id="GO:0005737">
    <property type="term" value="C:cytoplasm"/>
    <property type="evidence" value="ECO:0007669"/>
    <property type="project" value="TreeGrafter"/>
</dbReference>
<dbReference type="GO" id="GO:0008270">
    <property type="term" value="F:zinc ion binding"/>
    <property type="evidence" value="ECO:0007669"/>
    <property type="project" value="UniProtKB-UniRule"/>
</dbReference>
<sequence length="2550" mass="288338">MAEVERLFTERSLVEARVKQLQEKLNARDGAIRPSLARVKQYDNELQCYYKKYQRVYGELLSTFPAERFAELDADCERFEEIHFDACVLVETLLLSFPTTDNRYQHSRASPSSYFTAPRWGSRSPSPTTEQSVPIPDVMEESNTSPLRKHSPEKQLFPAQANEVKVSSSAINPILPVQPPSAEDFATKLKPVCGPALVRSEGDLAEVIQGKSVPTPIVPPSDVPTLQKYPREESVPTKNEQPAHREEDSTHRGKVPTWSEEVTTVAYEDTSNPPCKLRKHAANPAKTTPEDFHVGNKSTQFVDSLSNIQSCEATNPIPVPINLVGIRSKPTPSQRAAGCGALPKTLLMPPGFHPPPRLASMPTDVLPVPKNPAASFRPFKCATGSRPVLQRFPCVAGFRLILNEFPSAIGLCLVAKRFPCRTRFRPASIPFGRVIPFGQSSRLAGFHPTPQRFPCVAGSIPALKHFSNLTESNSVVKPFQRVAKFRPASKQLSHLTGFRRTPQRFPCVAGSIPALKYSSSLTGSNSIEKPFQRVFPDVAGFPPVMKQPSSVMGYQPVSQRFPAASVFHLVAKKFQYVARIHPIREQPSSAAGPRSVLKRFPPSVESHPAPEKPPVVTGIPPPDVTGIPPPVPKPPDVTGIPPPVPKPPDVTGIPPPVPKSFRLPIEMNPVLMFLLPTGILPVSKQALPSIEIPASFKPVLMPAGIPPMVKPQMSEMCPAKHPCPVSTRSHPVSKWLRCPTTIPPIARSIPTIAGIHPAKEPTPMPTGKRPVLSEAPNQRLTEKMMPPVNPTGGSKQPHTMSLSEKPPDEAPMRRRASKAIPECVSRTHPPEDVHQVVSKLSICGSYNFDEQNAKHAVIDVIEKFICGDNSQSFLERLKLEDNVASVCGRVFKIGEPTYSCRECSMDPTCVLCSSCFKKSSHRLHKYKMSTSGGGGCCDCGDHEAWKRDPSCEEHAVTVTETPDHSIITDKIKTCSEIVFKGIMQYCMKTLQIQSESCLAEYDVDDEDIYCTILYNDETHTFEQVIQTLTSIVKCTQKEAIEYVTSIDREGRAVVKCASFETCKKLKEDVENKVIRSSMTAKASPLKVTVLHKNEVACQHLAMQILGWFQEFLTRHSTFRLIYCNIVAEVNIPYNLKQILSNDHKLWKSARTCWHRLLISGMLMEYENKKSLAVMFTKLYSTLMQDFIRDDHYHSFSIVSLSVQLFTVPTIAHHLIAHELAFFKLMHTFYSESIEKYVKNKLLQFAKNTSTMNVFKRASYILVDLKYLLSFKPDVWTQELRTGFLHGVQILIRLLKCMQGMDAVTRQVGQHMEYEPEWETAFTLHLKLSHLITLVLEWCSTDKVVLVKVYRMLLAALTEIKFIVSEAKVEVRELADHSASCLMYDVSSKPVSIHLPLTRFLAGLYVHFEKFDLTFDTVASSSTDKPTPEQIIEPVLSTRTMISQVYAGMWRRNGYSLLNQLYFYRNVKCRYEMLDRDIVILQIGASLIESNEYLIHVLSKFNLIEWTNDDYEPSNAANPEEDCVRQVINMVDELLELLIIVVGERYVPGIGMISEDDRIKKEIVQQLCIKPYSHSELNRALNEDNSSETGMENVIEEIATFEKPTKSDKKGVYKLKPEYFKWYNMYFYHYSKEDKSKSEEAQRRRRKEKHELVCCPPPELPQLTQSFSMIANLLQCDVMLLIMQTVLKRALDLKAITFSESHVQRTLHLIGYAIQEEESGNYAFLKFIERSKKMNIFPMLEELVNSARVESQRDLLLWVIQKYKDVSLKFQDKKMDEDHTSNEQPQTSSMTQIEAERLEKEERAKLAAKRRAQILAQMQNAQKNFMTSNAELFENNSDDEKEAGCSSMDWQATTEETGEQACVGLKRKIQRVEEARHRCILCSEESSVTKTEECMVYAAFVQKSSVLSRYQQTDDQGQLKYLETSIHPSPHVSTCGHVMHASCFEKYFSNEMIKENRRPYRNRTPVLFDIEKREFLCPLCRFLSNALLPLLPALGTFNENTNSIKPIPDAIDFQNWNTLMEEFSVTLRNANTSQMETQQEAEADIEEQVNKNCMRVYEEAILPKLSAALGIAVDKNDCHTQSLVRDSIEEYINKFCTAVHDVAPFPSTSRNFEEYLVTWLSCAYTIESLEMLLRATDKKLSGELSIRYTSCLSGFVRVSAVLGNNIKRFNPGLIDYMCDLYDTLLGKRGSSFLEWDIFSMMTSLIFATRCVLFSASKEETIPKGNVIDHDILTAMFLVNAIRIVVTHEMKFSNVMDIDETATGSDKEVSTNLCNIFMKYNIYHTNVEDENVPTSIGHYLANTIKEQSQTFLRCSCLLFHAITDVELPSGDNFEALASYLGLETDVCTYFNNDIYGQFISNLINANLQELLAVKQNIRNKQSEDIVPIIQAIPPIRQLIDLPEDYSDLINSVSSFTCPNNVRDDSRNPTMCLVCGEILCSQSFCCQKELDKSSVGSCTYHVHTCGAGIGVFLRIRESEILLLGMNKGCFIPAPYLDEYGETDQGLRRGNPLRLCRERYKKLHITWLSHGIHEEITRRTETQQTLFATQWQNL</sequence>
<dbReference type="VEuPathDB" id="VectorBase:AAEL020822"/>
<accession>Q16WN2</accession>
<dbReference type="Pfam" id="PF02617">
    <property type="entry name" value="ClpS"/>
    <property type="match status" value="1"/>
</dbReference>
<dbReference type="PROSITE" id="PS51157">
    <property type="entry name" value="ZF_UBR"/>
    <property type="match status" value="1"/>
</dbReference>
<dbReference type="GO" id="GO:0016567">
    <property type="term" value="P:protein ubiquitination"/>
    <property type="evidence" value="ECO:0007669"/>
    <property type="project" value="UniProtKB-UniRule"/>
</dbReference>
<name>Q16WN2_AEDAE</name>
<feature type="compositionally biased region" description="Polar residues" evidence="11">
    <location>
        <begin position="123"/>
        <end position="132"/>
    </location>
</feature>
<evidence type="ECO:0000259" key="12">
    <source>
        <dbReference type="PROSITE" id="PS51157"/>
    </source>
</evidence>
<keyword evidence="3 10" id="KW-0808">Transferase</keyword>
<dbReference type="InterPro" id="IPR042065">
    <property type="entry name" value="E3_ELL-like"/>
</dbReference>
<dbReference type="InterPro" id="IPR044046">
    <property type="entry name" value="E3_ligase_UBR-like_C"/>
</dbReference>
<reference evidence="13" key="2">
    <citation type="journal article" date="2007" name="Science">
        <title>Genome sequence of Aedes aegypti, a major arbovirus vector.</title>
        <authorList>
            <person name="Nene V."/>
            <person name="Wortman J.R."/>
            <person name="Lawson D."/>
            <person name="Haas B."/>
            <person name="Kodira C."/>
            <person name="Tu Z.J."/>
            <person name="Loftus B."/>
            <person name="Xi Z."/>
            <person name="Megy K."/>
            <person name="Grabherr M."/>
            <person name="Ren Q."/>
            <person name="Zdobnov E.M."/>
            <person name="Lobo N.F."/>
            <person name="Campbell K.S."/>
            <person name="Brown S.E."/>
            <person name="Bonaldo M.F."/>
            <person name="Zhu J."/>
            <person name="Sinkins S.P."/>
            <person name="Hogenkamp D.G."/>
            <person name="Amedeo P."/>
            <person name="Arensburger P."/>
            <person name="Atkinson P.W."/>
            <person name="Bidwell S."/>
            <person name="Biedler J."/>
            <person name="Birney E."/>
            <person name="Bruggner R.V."/>
            <person name="Costas J."/>
            <person name="Coy M.R."/>
            <person name="Crabtree J."/>
            <person name="Crawford M."/>
            <person name="Debruyn B."/>
            <person name="Decaprio D."/>
            <person name="Eiglmeier K."/>
            <person name="Eisenstadt E."/>
            <person name="El-Dorry H."/>
            <person name="Gelbart W.M."/>
            <person name="Gomes S.L."/>
            <person name="Hammond M."/>
            <person name="Hannick L.I."/>
            <person name="Hogan J.R."/>
            <person name="Holmes M.H."/>
            <person name="Jaffe D."/>
            <person name="Johnston J.S."/>
            <person name="Kennedy R.C."/>
            <person name="Koo H."/>
            <person name="Kravitz S."/>
            <person name="Kriventseva E.V."/>
            <person name="Kulp D."/>
            <person name="Labutti K."/>
            <person name="Lee E."/>
            <person name="Li S."/>
            <person name="Lovin D.D."/>
            <person name="Mao C."/>
            <person name="Mauceli E."/>
            <person name="Menck C.F."/>
            <person name="Miller J.R."/>
            <person name="Montgomery P."/>
            <person name="Mori A."/>
            <person name="Nascimento A.L."/>
            <person name="Naveira H.F."/>
            <person name="Nusbaum C."/>
            <person name="O'leary S."/>
            <person name="Orvis J."/>
            <person name="Pertea M."/>
            <person name="Quesneville H."/>
            <person name="Reidenbach K.R."/>
            <person name="Rogers Y.H."/>
            <person name="Roth C.W."/>
            <person name="Schneider J.R."/>
            <person name="Schatz M."/>
            <person name="Shumway M."/>
            <person name="Stanke M."/>
            <person name="Stinson E.O."/>
            <person name="Tubio J.M."/>
            <person name="Vanzee J.P."/>
            <person name="Verjovski-Almeida S."/>
            <person name="Werner D."/>
            <person name="White O."/>
            <person name="Wyder S."/>
            <person name="Zeng Q."/>
            <person name="Zhao Q."/>
            <person name="Zhao Y."/>
            <person name="Hill C.A."/>
            <person name="Raikhel A.S."/>
            <person name="Soares M.B."/>
            <person name="Knudson D.L."/>
            <person name="Lee N.H."/>
            <person name="Galagan J."/>
            <person name="Salzberg S.L."/>
            <person name="Paulsen I.T."/>
            <person name="Dimopoulos G."/>
            <person name="Collins F.H."/>
            <person name="Birren B."/>
            <person name="Fraser-Liggett C.M."/>
            <person name="Severson D.W."/>
        </authorList>
    </citation>
    <scope>NUCLEOTIDE SEQUENCE [LARGE SCALE GENOMIC DNA]</scope>
    <source>
        <strain evidence="13">Liverpool</strain>
    </source>
</reference>
<dbReference type="GO" id="GO:0061630">
    <property type="term" value="F:ubiquitin protein ligase activity"/>
    <property type="evidence" value="ECO:0007669"/>
    <property type="project" value="UniProtKB-UniRule"/>
</dbReference>
<feature type="region of interest" description="Disordered" evidence="11">
    <location>
        <begin position="782"/>
        <end position="812"/>
    </location>
</feature>
<dbReference type="Pfam" id="PF22960">
    <property type="entry name" value="WHD_UBR1"/>
    <property type="match status" value="1"/>
</dbReference>
<reference evidence="13" key="3">
    <citation type="submission" date="2012-09" db="EMBL/GenBank/DDBJ databases">
        <authorList>
            <consortium name="VectorBase"/>
        </authorList>
    </citation>
    <scope>NUCLEOTIDE SEQUENCE</scope>
    <source>
        <strain evidence="13">Liverpool</strain>
    </source>
</reference>
<keyword evidence="6 10" id="KW-0833">Ubl conjugation pathway</keyword>
<feature type="zinc finger region" description="UBR-type" evidence="9">
    <location>
        <begin position="885"/>
        <end position="956"/>
    </location>
</feature>
<evidence type="ECO:0000256" key="8">
    <source>
        <dbReference type="ARBA" id="ARBA00046341"/>
    </source>
</evidence>
<dbReference type="InterPro" id="IPR014719">
    <property type="entry name" value="Ribosomal_bL12_C/ClpS-like"/>
</dbReference>
<evidence type="ECO:0000313" key="14">
    <source>
        <dbReference type="Proteomes" id="UP000682892"/>
    </source>
</evidence>
<dbReference type="FunFam" id="3.30.1390.10:FF:000009">
    <property type="entry name" value="E3 ubiquitin-protein ligase UBR1"/>
    <property type="match status" value="1"/>
</dbReference>
<feature type="compositionally biased region" description="Polar residues" evidence="11">
    <location>
        <begin position="791"/>
        <end position="802"/>
    </location>
</feature>
<dbReference type="UniPathway" id="UPA00143"/>
<dbReference type="GO" id="GO:0071596">
    <property type="term" value="P:ubiquitin-dependent protein catabolic process via the N-end rule pathway"/>
    <property type="evidence" value="ECO:0007669"/>
    <property type="project" value="UniProtKB-UniRule"/>
</dbReference>
<dbReference type="EC" id="2.3.2.27" evidence="10"/>
<dbReference type="EMBL" id="CH477560">
    <property type="protein sequence ID" value="EAT38992.1"/>
    <property type="molecule type" value="Genomic_DNA"/>
</dbReference>
<dbReference type="SUPFAM" id="SSF54736">
    <property type="entry name" value="ClpS-like"/>
    <property type="match status" value="1"/>
</dbReference>
<evidence type="ECO:0000256" key="10">
    <source>
        <dbReference type="RuleBase" id="RU366018"/>
    </source>
</evidence>
<feature type="domain" description="UBR-type" evidence="12">
    <location>
        <begin position="885"/>
        <end position="956"/>
    </location>
</feature>
<feature type="compositionally biased region" description="Polar residues" evidence="11">
    <location>
        <begin position="103"/>
        <end position="115"/>
    </location>
</feature>
<feature type="compositionally biased region" description="Basic and acidic residues" evidence="11">
    <location>
        <begin position="229"/>
        <end position="251"/>
    </location>
</feature>
<dbReference type="FunFam" id="2.10.110.30:FF:000001">
    <property type="entry name" value="E3 ubiquitin-protein ligase UBR2 isoform 1"/>
    <property type="match status" value="1"/>
</dbReference>
<dbReference type="Gene3D" id="3.30.1390.10">
    <property type="match status" value="1"/>
</dbReference>